<evidence type="ECO:0008006" key="3">
    <source>
        <dbReference type="Google" id="ProtNLM"/>
    </source>
</evidence>
<reference evidence="1 2" key="1">
    <citation type="submission" date="2019-10" db="EMBL/GenBank/DDBJ databases">
        <title>The Genome Sequence of Clostridium tarantellae Isolated from Fish Brain.</title>
        <authorList>
            <person name="Bano L."/>
            <person name="Kiel M."/>
            <person name="Sales G."/>
            <person name="Doxey A.C."/>
            <person name="Mansfield M.J."/>
            <person name="Schiavone M."/>
            <person name="Rossetto O."/>
            <person name="Pirazzini M."/>
            <person name="Dobrindt U."/>
            <person name="Montecucco C."/>
        </authorList>
    </citation>
    <scope>NUCLEOTIDE SEQUENCE [LARGE SCALE GENOMIC DNA]</scope>
    <source>
        <strain evidence="1 2">DSM 3997</strain>
    </source>
</reference>
<accession>A0A6I1MJM5</accession>
<evidence type="ECO:0000313" key="2">
    <source>
        <dbReference type="Proteomes" id="UP000430345"/>
    </source>
</evidence>
<dbReference type="AlphaFoldDB" id="A0A6I1MJM5"/>
<proteinExistence type="predicted"/>
<keyword evidence="2" id="KW-1185">Reference proteome</keyword>
<dbReference type="EMBL" id="WHJC01000099">
    <property type="protein sequence ID" value="MPQ43726.1"/>
    <property type="molecule type" value="Genomic_DNA"/>
</dbReference>
<comment type="caution">
    <text evidence="1">The sequence shown here is derived from an EMBL/GenBank/DDBJ whole genome shotgun (WGS) entry which is preliminary data.</text>
</comment>
<gene>
    <name evidence="1" type="ORF">GBZ86_08145</name>
</gene>
<name>A0A6I1MJM5_9CLOT</name>
<sequence>MIQVFFSERGSGKSKNLISLANEKALNCKGNLVYIDDDNKRMLHLNKKIRFISMDDFKLESYEQVYGFLCGIISRDFDIENIYLDGVCNLTTNMESEEASRYFNKLEKLTKKFCVNVFINLHQQSDKLPEYIKKYVA</sequence>
<organism evidence="1 2">
    <name type="scientific">Clostridium tarantellae</name>
    <dbReference type="NCBI Taxonomy" id="39493"/>
    <lineage>
        <taxon>Bacteria</taxon>
        <taxon>Bacillati</taxon>
        <taxon>Bacillota</taxon>
        <taxon>Clostridia</taxon>
        <taxon>Eubacteriales</taxon>
        <taxon>Clostridiaceae</taxon>
        <taxon>Clostridium</taxon>
    </lineage>
</organism>
<evidence type="ECO:0000313" key="1">
    <source>
        <dbReference type="EMBL" id="MPQ43726.1"/>
    </source>
</evidence>
<protein>
    <recommendedName>
        <fullName evidence="3">Twitching motility protein PilT</fullName>
    </recommendedName>
</protein>
<dbReference type="RefSeq" id="WP_152889503.1">
    <property type="nucleotide sequence ID" value="NZ_WHJC01000099.1"/>
</dbReference>
<dbReference type="OrthoDB" id="1953676at2"/>
<dbReference type="Proteomes" id="UP000430345">
    <property type="component" value="Unassembled WGS sequence"/>
</dbReference>